<keyword evidence="4" id="KW-0732">Signal</keyword>
<dbReference type="InterPro" id="IPR019500">
    <property type="entry name" value="Pep_S46"/>
</dbReference>
<gene>
    <name evidence="7" type="ORF">FPZ54_02710</name>
</gene>
<sequence>MWLPSQTEAIGDKMRAAGLELDPKTLGDLNRAPLNAIVSLGGCSAAFLSDQGLIATNHHCVYGSIQYNSSPEHNYLRDGFLARTLGDELPAAPGSRVYVIEDLRDVTADVLRGATRLVGEARNGRIETNRKALIAACEKKPNRRCDVRAYFGGKQYFLQQQLEIQDVRLVYAPAGGVGNFGGEIDNWQWPRHTGDFGFYRAYVAPDGSSAPYSKDNVPFKPKAWLPIAKQGLKEGDFIMVAGFPGTTERHRTGAETRFYFENFYPLQQRLLAEYSDAITAATASSPELAIRYASILKGADNYKKKILGQLAGAEAISLIDRKESDEQAFRAWVAADASRRERWSAGLTALDTEAAAANAAALEGLRRALLDRGQLYAAAMRAYRWSLERAKPDAQRKSGFQDRDRRALQEALTQIERRFDPAVDRALFEKAVAEYRKLPAASRNAGFDAALERIGMDALYSETKLGTTTNRIALLDMSADALKASTDPFVQLAIAAYPDVAAREAMSDARAGNLQAARSTYMDARMGYAASQGRTLYPDANSSLRFSYGTVKAKKRDGMAWTAFTTGEGVVEKQTGKEPFNAPQKTIDLIKGKDYGAYTAPELGTLPVNYLGTVDITNGNSGSSTLNARGEFVGLVFDGTIEGIISDWWFDPSITRSIHVDSRYIFWTIAKVDGAQRLLDEMGVR</sequence>
<dbReference type="PANTHER" id="PTHR38469">
    <property type="entry name" value="PERIPLASMIC PEPTIDASE SUBFAMILY S1B"/>
    <property type="match status" value="1"/>
</dbReference>
<dbReference type="EC" id="3.4.14.-" evidence="6"/>
<dbReference type="GO" id="GO:0070009">
    <property type="term" value="F:serine-type aminopeptidase activity"/>
    <property type="evidence" value="ECO:0007669"/>
    <property type="project" value="UniProtKB-UniRule"/>
</dbReference>
<reference evidence="7 8" key="1">
    <citation type="submission" date="2019-07" db="EMBL/GenBank/DDBJ databases">
        <title>Sphingomonas alkalisoli sp. nov., isolated from rhizosphere soil of Suaedae salsa.</title>
        <authorList>
            <person name="Zhang H."/>
            <person name="Xu L."/>
            <person name="Zhang J.-X."/>
            <person name="Sun J.-Q."/>
        </authorList>
    </citation>
    <scope>NUCLEOTIDE SEQUENCE [LARGE SCALE GENOMIC DNA]</scope>
    <source>
        <strain evidence="7 8">XS-10</strain>
    </source>
</reference>
<dbReference type="EMBL" id="CP042239">
    <property type="protein sequence ID" value="QDX28071.1"/>
    <property type="molecule type" value="Genomic_DNA"/>
</dbReference>
<comment type="similarity">
    <text evidence="1 6">Belongs to the peptidase S46 family.</text>
</comment>
<keyword evidence="6" id="KW-0720">Serine protease</keyword>
<organism evidence="7 8">
    <name type="scientific">Sphingomonas suaedae</name>
    <dbReference type="NCBI Taxonomy" id="2599297"/>
    <lineage>
        <taxon>Bacteria</taxon>
        <taxon>Pseudomonadati</taxon>
        <taxon>Pseudomonadota</taxon>
        <taxon>Alphaproteobacteria</taxon>
        <taxon>Sphingomonadales</taxon>
        <taxon>Sphingomonadaceae</taxon>
        <taxon>Sphingomonas</taxon>
    </lineage>
</organism>
<evidence type="ECO:0000313" key="7">
    <source>
        <dbReference type="EMBL" id="QDX28071.1"/>
    </source>
</evidence>
<accession>A0A518RKU9</accession>
<evidence type="ECO:0000313" key="8">
    <source>
        <dbReference type="Proteomes" id="UP000318055"/>
    </source>
</evidence>
<dbReference type="GO" id="GO:0043171">
    <property type="term" value="P:peptide catabolic process"/>
    <property type="evidence" value="ECO:0007669"/>
    <property type="project" value="UniProtKB-UniRule"/>
</dbReference>
<comment type="function">
    <text evidence="6">Catalyzes the removal of dipeptides from the N-terminus of oligopeptides.</text>
</comment>
<name>A0A518RKU9_9SPHN</name>
<evidence type="ECO:0000256" key="6">
    <source>
        <dbReference type="RuleBase" id="RU366067"/>
    </source>
</evidence>
<dbReference type="InterPro" id="IPR009003">
    <property type="entry name" value="Peptidase_S1_PA"/>
</dbReference>
<dbReference type="AlphaFoldDB" id="A0A518RKU9"/>
<dbReference type="GO" id="GO:0006508">
    <property type="term" value="P:proteolysis"/>
    <property type="evidence" value="ECO:0007669"/>
    <property type="project" value="UniProtKB-KW"/>
</dbReference>
<evidence type="ECO:0000256" key="5">
    <source>
        <dbReference type="ARBA" id="ARBA00022801"/>
    </source>
</evidence>
<protein>
    <recommendedName>
        <fullName evidence="6">Dipeptidyl-peptidase</fullName>
        <ecNumber evidence="6">3.4.14.-</ecNumber>
    </recommendedName>
</protein>
<evidence type="ECO:0000256" key="4">
    <source>
        <dbReference type="ARBA" id="ARBA00022729"/>
    </source>
</evidence>
<keyword evidence="2 6" id="KW-0031">Aminopeptidase</keyword>
<proteinExistence type="inferred from homology"/>
<keyword evidence="8" id="KW-1185">Reference proteome</keyword>
<evidence type="ECO:0000256" key="2">
    <source>
        <dbReference type="ARBA" id="ARBA00022438"/>
    </source>
</evidence>
<dbReference type="SUPFAM" id="SSF50494">
    <property type="entry name" value="Trypsin-like serine proteases"/>
    <property type="match status" value="1"/>
</dbReference>
<dbReference type="Proteomes" id="UP000318055">
    <property type="component" value="Chromosome"/>
</dbReference>
<keyword evidence="3 6" id="KW-0645">Protease</keyword>
<dbReference type="OrthoDB" id="9805367at2"/>
<dbReference type="KEGG" id="ssua:FPZ54_02710"/>
<dbReference type="Pfam" id="PF10459">
    <property type="entry name" value="Peptidase_S46"/>
    <property type="match status" value="1"/>
</dbReference>
<dbReference type="PANTHER" id="PTHR38469:SF1">
    <property type="entry name" value="PERIPLASMIC PEPTIDASE SUBFAMILY S1B"/>
    <property type="match status" value="1"/>
</dbReference>
<dbReference type="GO" id="GO:0008239">
    <property type="term" value="F:dipeptidyl-peptidase activity"/>
    <property type="evidence" value="ECO:0007669"/>
    <property type="project" value="UniProtKB-UniRule"/>
</dbReference>
<keyword evidence="5 6" id="KW-0378">Hydrolase</keyword>
<evidence type="ECO:0000256" key="1">
    <source>
        <dbReference type="ARBA" id="ARBA00010491"/>
    </source>
</evidence>
<evidence type="ECO:0000256" key="3">
    <source>
        <dbReference type="ARBA" id="ARBA00022670"/>
    </source>
</evidence>